<evidence type="ECO:0000256" key="1">
    <source>
        <dbReference type="ARBA" id="ARBA00008164"/>
    </source>
</evidence>
<keyword evidence="4" id="KW-1185">Reference proteome</keyword>
<organism evidence="3 4">
    <name type="scientific">Kuraishia capsulata CBS 1993</name>
    <dbReference type="NCBI Taxonomy" id="1382522"/>
    <lineage>
        <taxon>Eukaryota</taxon>
        <taxon>Fungi</taxon>
        <taxon>Dikarya</taxon>
        <taxon>Ascomycota</taxon>
        <taxon>Saccharomycotina</taxon>
        <taxon>Pichiomycetes</taxon>
        <taxon>Pichiales</taxon>
        <taxon>Pichiaceae</taxon>
        <taxon>Kuraishia</taxon>
    </lineage>
</organism>
<dbReference type="SUPFAM" id="SSF117892">
    <property type="entry name" value="Band 7/SPFH domain"/>
    <property type="match status" value="1"/>
</dbReference>
<dbReference type="PANTHER" id="PTHR10264">
    <property type="entry name" value="BAND 7 PROTEIN-RELATED"/>
    <property type="match status" value="1"/>
</dbReference>
<evidence type="ECO:0000313" key="3">
    <source>
        <dbReference type="EMBL" id="CDK28144.1"/>
    </source>
</evidence>
<dbReference type="GeneID" id="34521522"/>
<dbReference type="RefSeq" id="XP_022460134.1">
    <property type="nucleotide sequence ID" value="XM_022600827.1"/>
</dbReference>
<dbReference type="Gene3D" id="3.30.479.30">
    <property type="entry name" value="Band 7 domain"/>
    <property type="match status" value="1"/>
</dbReference>
<reference evidence="3" key="1">
    <citation type="submission" date="2013-12" db="EMBL/GenBank/DDBJ databases">
        <authorList>
            <person name="Genoscope - CEA"/>
        </authorList>
    </citation>
    <scope>NUCLEOTIDE SEQUENCE</scope>
    <source>
        <strain evidence="3">CBS 1993</strain>
    </source>
</reference>
<name>W6MNA8_9ASCO</name>
<gene>
    <name evidence="3" type="ORF">KUCA_T00004125001</name>
</gene>
<dbReference type="EMBL" id="HG793129">
    <property type="protein sequence ID" value="CDK28144.1"/>
    <property type="molecule type" value="Genomic_DNA"/>
</dbReference>
<evidence type="ECO:0000313" key="4">
    <source>
        <dbReference type="Proteomes" id="UP000019384"/>
    </source>
</evidence>
<dbReference type="OrthoDB" id="2105077at2759"/>
<dbReference type="AlphaFoldDB" id="W6MNA8"/>
<dbReference type="InterPro" id="IPR001972">
    <property type="entry name" value="Stomatin_HflK_fam"/>
</dbReference>
<dbReference type="GO" id="GO:0005886">
    <property type="term" value="C:plasma membrane"/>
    <property type="evidence" value="ECO:0007669"/>
    <property type="project" value="InterPro"/>
</dbReference>
<dbReference type="InterPro" id="IPR001107">
    <property type="entry name" value="Band_7"/>
</dbReference>
<dbReference type="InterPro" id="IPR036013">
    <property type="entry name" value="Band_7/SPFH_dom_sf"/>
</dbReference>
<dbReference type="Proteomes" id="UP000019384">
    <property type="component" value="Unassembled WGS sequence"/>
</dbReference>
<dbReference type="HOGENOM" id="CLU_1283425_0_0_1"/>
<dbReference type="PANTHER" id="PTHR10264:SF19">
    <property type="entry name" value="AT06885P-RELATED"/>
    <property type="match status" value="1"/>
</dbReference>
<dbReference type="Pfam" id="PF01145">
    <property type="entry name" value="Band_7"/>
    <property type="match status" value="1"/>
</dbReference>
<accession>W6MNA8</accession>
<sequence length="215" mass="24095">MLPSYDEITAQPPQVERVITKQPASSDIEKPYEFEWDVPQGGSYGSFLNALGEFFGIFGMIPGCFCIPNPFKKVKEGNVVLITRFGKLYRGAGAGIIKTNIVTDRVHHVEVNSKVRETKTEVCRTRDRKSVGLTAIIFYHISEPHKVFLNPIRLGVALDETTKSIFSHLVELRDYEDVMGHRRELAAAAAGSLQQSASTWGVHVESLNIKSLYRR</sequence>
<dbReference type="PRINTS" id="PR00721">
    <property type="entry name" value="STOMATIN"/>
</dbReference>
<feature type="domain" description="Band 7" evidence="2">
    <location>
        <begin position="72"/>
        <end position="211"/>
    </location>
</feature>
<evidence type="ECO:0000259" key="2">
    <source>
        <dbReference type="Pfam" id="PF01145"/>
    </source>
</evidence>
<dbReference type="STRING" id="1382522.W6MNA8"/>
<comment type="similarity">
    <text evidence="1">Belongs to the band 7/mec-2 family.</text>
</comment>
<reference evidence="3" key="2">
    <citation type="submission" date="2014-02" db="EMBL/GenBank/DDBJ databases">
        <title>Complete DNA sequence of /Kuraishia capsulata/ illustrates novel genomic features among budding yeasts (/Saccharomycotina/).</title>
        <authorList>
            <person name="Morales L."/>
            <person name="Noel B."/>
            <person name="Porcel B."/>
            <person name="Marcet-Houben M."/>
            <person name="Hullo M-F."/>
            <person name="Sacerdot C."/>
            <person name="Tekaia F."/>
            <person name="Leh-Louis V."/>
            <person name="Despons L."/>
            <person name="Khanna V."/>
            <person name="Aury J-M."/>
            <person name="Barbe V."/>
            <person name="Couloux A."/>
            <person name="Labadie K."/>
            <person name="Pelletier E."/>
            <person name="Souciet J-L."/>
            <person name="Boekhout T."/>
            <person name="Gabaldon T."/>
            <person name="Wincker P."/>
            <person name="Dujon B."/>
        </authorList>
    </citation>
    <scope>NUCLEOTIDE SEQUENCE</scope>
    <source>
        <strain evidence="3">CBS 1993</strain>
    </source>
</reference>
<proteinExistence type="inferred from homology"/>
<protein>
    <recommendedName>
        <fullName evidence="2">Band 7 domain-containing protein</fullName>
    </recommendedName>
</protein>
<dbReference type="InterPro" id="IPR043202">
    <property type="entry name" value="Band-7_stomatin-like"/>
</dbReference>